<dbReference type="Proteomes" id="UP001596142">
    <property type="component" value="Unassembled WGS sequence"/>
</dbReference>
<dbReference type="EMBL" id="JBHSOZ010000002">
    <property type="protein sequence ID" value="MFC5711183.1"/>
    <property type="molecule type" value="Genomic_DNA"/>
</dbReference>
<comment type="caution">
    <text evidence="2">The sequence shown here is derived from an EMBL/GenBank/DDBJ whole genome shotgun (WGS) entry which is preliminary data.</text>
</comment>
<evidence type="ECO:0000313" key="3">
    <source>
        <dbReference type="Proteomes" id="UP001596142"/>
    </source>
</evidence>
<evidence type="ECO:0000256" key="1">
    <source>
        <dbReference type="SAM" id="MobiDB-lite"/>
    </source>
</evidence>
<dbReference type="RefSeq" id="WP_385937076.1">
    <property type="nucleotide sequence ID" value="NZ_JBHSOZ010000002.1"/>
</dbReference>
<protein>
    <submittedName>
        <fullName evidence="2">Uncharacterized protein</fullName>
    </submittedName>
</protein>
<accession>A0ABW0YFI2</accession>
<feature type="compositionally biased region" description="Basic and acidic residues" evidence="1">
    <location>
        <begin position="1"/>
        <end position="27"/>
    </location>
</feature>
<feature type="region of interest" description="Disordered" evidence="1">
    <location>
        <begin position="1"/>
        <end position="56"/>
    </location>
</feature>
<proteinExistence type="predicted"/>
<reference evidence="3" key="1">
    <citation type="journal article" date="2019" name="Int. J. Syst. Evol. Microbiol.">
        <title>The Global Catalogue of Microorganisms (GCM) 10K type strain sequencing project: providing services to taxonomists for standard genome sequencing and annotation.</title>
        <authorList>
            <consortium name="The Broad Institute Genomics Platform"/>
            <consortium name="The Broad Institute Genome Sequencing Center for Infectious Disease"/>
            <person name="Wu L."/>
            <person name="Ma J."/>
        </authorList>
    </citation>
    <scope>NUCLEOTIDE SEQUENCE [LARGE SCALE GENOMIC DNA]</scope>
    <source>
        <strain evidence="3">CECT 7184</strain>
    </source>
</reference>
<sequence>MKKQSLSEKRDPYYTDPSNHEKQRTDEQAGTGKGTWPDEPYRDLEYERANHPPATS</sequence>
<feature type="compositionally biased region" description="Basic and acidic residues" evidence="1">
    <location>
        <begin position="39"/>
        <end position="50"/>
    </location>
</feature>
<name>A0ABW0YFI2_9BACI</name>
<gene>
    <name evidence="2" type="ORF">ACFPU1_00155</name>
</gene>
<keyword evidence="3" id="KW-1185">Reference proteome</keyword>
<evidence type="ECO:0000313" key="2">
    <source>
        <dbReference type="EMBL" id="MFC5711183.1"/>
    </source>
</evidence>
<organism evidence="2 3">
    <name type="scientific">Thalassorhabdus alkalitolerans</name>
    <dbReference type="NCBI Taxonomy" id="2282697"/>
    <lineage>
        <taxon>Bacteria</taxon>
        <taxon>Bacillati</taxon>
        <taxon>Bacillota</taxon>
        <taxon>Bacilli</taxon>
        <taxon>Bacillales</taxon>
        <taxon>Bacillaceae</taxon>
        <taxon>Thalassorhabdus</taxon>
    </lineage>
</organism>